<evidence type="ECO:0000256" key="1">
    <source>
        <dbReference type="ARBA" id="ARBA00004651"/>
    </source>
</evidence>
<keyword evidence="2" id="KW-0813">Transport</keyword>
<reference evidence="8 9" key="1">
    <citation type="journal article" date="2014" name="Int. J. Syst. Evol. Microbiol.">
        <title>Listeria floridensis sp. nov., Listeria aquatica sp. nov., Listeria cornellensis sp. nov., Listeria riparia sp. nov. and Listeria grandensis sp. nov., from agricultural and natural environments.</title>
        <authorList>
            <person name="den Bakker H.C."/>
            <person name="Warchocki S."/>
            <person name="Wright E.M."/>
            <person name="Allred A.F."/>
            <person name="Ahlstrom C."/>
            <person name="Manuel C.S."/>
            <person name="Stasiewicz M.J."/>
            <person name="Burrell A."/>
            <person name="Roof S."/>
            <person name="Strawn L."/>
            <person name="Fortes E.D."/>
            <person name="Nightingale K.K."/>
            <person name="Kephart D."/>
            <person name="Wiedmann M."/>
        </authorList>
    </citation>
    <scope>NUCLEOTIDE SEQUENCE [LARGE SCALE GENOMIC DNA]</scope>
    <source>
        <strain evidence="8 9">FSL S10-1187</strain>
    </source>
</reference>
<feature type="domain" description="Major facilitator superfamily (MFS) profile" evidence="7">
    <location>
        <begin position="18"/>
        <end position="258"/>
    </location>
</feature>
<gene>
    <name evidence="8" type="ORF">MFLO_12566</name>
</gene>
<accession>A0ABN0RCR5</accession>
<feature type="transmembrane region" description="Helical" evidence="6">
    <location>
        <begin position="111"/>
        <end position="129"/>
    </location>
</feature>
<evidence type="ECO:0000256" key="3">
    <source>
        <dbReference type="ARBA" id="ARBA00022692"/>
    </source>
</evidence>
<evidence type="ECO:0000313" key="9">
    <source>
        <dbReference type="Proteomes" id="UP000019249"/>
    </source>
</evidence>
<sequence length="258" mass="28366">MKDQTNLRTPEFEGAREKQFFLIFGIILVAINLRMPITSVSPLLELIRLDLPMSNTLAGFLTTLPLIAFAIISPFVSKLSRRIGTEKLVFYTLIFLAAGSFVRPLGNLALLLAGTLLIGIGIAVGNVILPSIIKKEFPFRLGLLTGIYSISMNLFAAIASGLSFPLANAGLGWHGTLYLFAGFTILALLLWLPQLLKKQETPVKESVKPLHAERNVWKSKMAWQIAAVMGIQSAVFYISVAWLPVIIQDRAFLPEMAV</sequence>
<dbReference type="PANTHER" id="PTHR23523:SF2">
    <property type="entry name" value="2-NITROIMIDAZOLE TRANSPORTER"/>
    <property type="match status" value="1"/>
</dbReference>
<dbReference type="InterPro" id="IPR052524">
    <property type="entry name" value="MFS_Cyanate_Porter"/>
</dbReference>
<keyword evidence="4 6" id="KW-1133">Transmembrane helix</keyword>
<dbReference type="InterPro" id="IPR036259">
    <property type="entry name" value="MFS_trans_sf"/>
</dbReference>
<proteinExistence type="predicted"/>
<protein>
    <recommendedName>
        <fullName evidence="7">Major facilitator superfamily (MFS) profile domain-containing protein</fullName>
    </recommendedName>
</protein>
<dbReference type="InterPro" id="IPR020846">
    <property type="entry name" value="MFS_dom"/>
</dbReference>
<dbReference type="Gene3D" id="1.20.1250.20">
    <property type="entry name" value="MFS general substrate transporter like domains"/>
    <property type="match status" value="1"/>
</dbReference>
<keyword evidence="9" id="KW-1185">Reference proteome</keyword>
<dbReference type="Pfam" id="PF07690">
    <property type="entry name" value="MFS_1"/>
    <property type="match status" value="1"/>
</dbReference>
<feature type="transmembrane region" description="Helical" evidence="6">
    <location>
        <begin position="20"/>
        <end position="37"/>
    </location>
</feature>
<evidence type="ECO:0000256" key="6">
    <source>
        <dbReference type="SAM" id="Phobius"/>
    </source>
</evidence>
<feature type="transmembrane region" description="Helical" evidence="6">
    <location>
        <begin position="57"/>
        <end position="76"/>
    </location>
</feature>
<evidence type="ECO:0000259" key="7">
    <source>
        <dbReference type="PROSITE" id="PS50850"/>
    </source>
</evidence>
<evidence type="ECO:0000256" key="2">
    <source>
        <dbReference type="ARBA" id="ARBA00022448"/>
    </source>
</evidence>
<dbReference type="SUPFAM" id="SSF103473">
    <property type="entry name" value="MFS general substrate transporter"/>
    <property type="match status" value="1"/>
</dbReference>
<dbReference type="EMBL" id="AODF01000030">
    <property type="protein sequence ID" value="EUJ27999.1"/>
    <property type="molecule type" value="Genomic_DNA"/>
</dbReference>
<name>A0ABN0RCR5_9LIST</name>
<evidence type="ECO:0000313" key="8">
    <source>
        <dbReference type="EMBL" id="EUJ27999.1"/>
    </source>
</evidence>
<keyword evidence="5 6" id="KW-0472">Membrane</keyword>
<dbReference type="InterPro" id="IPR011701">
    <property type="entry name" value="MFS"/>
</dbReference>
<dbReference type="PANTHER" id="PTHR23523">
    <property type="match status" value="1"/>
</dbReference>
<feature type="transmembrane region" description="Helical" evidence="6">
    <location>
        <begin position="171"/>
        <end position="192"/>
    </location>
</feature>
<feature type="transmembrane region" description="Helical" evidence="6">
    <location>
        <begin position="225"/>
        <end position="247"/>
    </location>
</feature>
<feature type="transmembrane region" description="Helical" evidence="6">
    <location>
        <begin position="141"/>
        <end position="159"/>
    </location>
</feature>
<organism evidence="8 9">
    <name type="scientific">Listeria floridensis FSL S10-1187</name>
    <dbReference type="NCBI Taxonomy" id="1265817"/>
    <lineage>
        <taxon>Bacteria</taxon>
        <taxon>Bacillati</taxon>
        <taxon>Bacillota</taxon>
        <taxon>Bacilli</taxon>
        <taxon>Bacillales</taxon>
        <taxon>Listeriaceae</taxon>
        <taxon>Listeria</taxon>
    </lineage>
</organism>
<feature type="transmembrane region" description="Helical" evidence="6">
    <location>
        <begin position="88"/>
        <end position="105"/>
    </location>
</feature>
<dbReference type="Proteomes" id="UP000019249">
    <property type="component" value="Unassembled WGS sequence"/>
</dbReference>
<keyword evidence="3 6" id="KW-0812">Transmembrane</keyword>
<evidence type="ECO:0000256" key="5">
    <source>
        <dbReference type="ARBA" id="ARBA00023136"/>
    </source>
</evidence>
<comment type="subcellular location">
    <subcellularLocation>
        <location evidence="1">Cell membrane</location>
        <topology evidence="1">Multi-pass membrane protein</topology>
    </subcellularLocation>
</comment>
<dbReference type="PROSITE" id="PS50850">
    <property type="entry name" value="MFS"/>
    <property type="match status" value="1"/>
</dbReference>
<comment type="caution">
    <text evidence="8">The sequence shown here is derived from an EMBL/GenBank/DDBJ whole genome shotgun (WGS) entry which is preliminary data.</text>
</comment>
<evidence type="ECO:0000256" key="4">
    <source>
        <dbReference type="ARBA" id="ARBA00022989"/>
    </source>
</evidence>